<keyword evidence="3" id="KW-0274">FAD</keyword>
<dbReference type="PANTHER" id="PTHR43557">
    <property type="entry name" value="APOPTOSIS-INDUCING FACTOR 1"/>
    <property type="match status" value="1"/>
</dbReference>
<keyword evidence="8" id="KW-1185">Reference proteome</keyword>
<dbReference type="eggNOG" id="COG0446">
    <property type="taxonomic scope" value="Bacteria"/>
</dbReference>
<accession>A0LTW6</accession>
<dbReference type="InterPro" id="IPR036188">
    <property type="entry name" value="FAD/NAD-bd_sf"/>
</dbReference>
<keyword evidence="4" id="KW-0560">Oxidoreductase</keyword>
<evidence type="ECO:0000256" key="1">
    <source>
        <dbReference type="ARBA" id="ARBA00001974"/>
    </source>
</evidence>
<dbReference type="EMBL" id="CP000481">
    <property type="protein sequence ID" value="ABK52876.1"/>
    <property type="molecule type" value="Genomic_DNA"/>
</dbReference>
<dbReference type="SUPFAM" id="SSF51905">
    <property type="entry name" value="FAD/NAD(P)-binding domain"/>
    <property type="match status" value="2"/>
</dbReference>
<dbReference type="Pfam" id="PF07992">
    <property type="entry name" value="Pyr_redox_2"/>
    <property type="match status" value="1"/>
</dbReference>
<proteinExistence type="predicted"/>
<feature type="domain" description="Reductase C-terminal" evidence="6">
    <location>
        <begin position="332"/>
        <end position="385"/>
    </location>
</feature>
<dbReference type="InterPro" id="IPR016156">
    <property type="entry name" value="FAD/NAD-linked_Rdtase_dimer_sf"/>
</dbReference>
<evidence type="ECO:0000259" key="5">
    <source>
        <dbReference type="Pfam" id="PF07992"/>
    </source>
</evidence>
<evidence type="ECO:0000256" key="3">
    <source>
        <dbReference type="ARBA" id="ARBA00022827"/>
    </source>
</evidence>
<evidence type="ECO:0000313" key="7">
    <source>
        <dbReference type="EMBL" id="ABK52876.1"/>
    </source>
</evidence>
<dbReference type="InterPro" id="IPR050446">
    <property type="entry name" value="FAD-oxidoreductase/Apoptosis"/>
</dbReference>
<name>A0LTW6_ACIC1</name>
<dbReference type="InterPro" id="IPR028202">
    <property type="entry name" value="Reductase_C"/>
</dbReference>
<dbReference type="PANTHER" id="PTHR43557:SF2">
    <property type="entry name" value="RIESKE DOMAIN-CONTAINING PROTEIN-RELATED"/>
    <property type="match status" value="1"/>
</dbReference>
<dbReference type="OrthoDB" id="3568330at2"/>
<organism evidence="7 8">
    <name type="scientific">Acidothermus cellulolyticus (strain ATCC 43068 / DSM 8971 / 11B)</name>
    <dbReference type="NCBI Taxonomy" id="351607"/>
    <lineage>
        <taxon>Bacteria</taxon>
        <taxon>Bacillati</taxon>
        <taxon>Actinomycetota</taxon>
        <taxon>Actinomycetes</taxon>
        <taxon>Acidothermales</taxon>
        <taxon>Acidothermaceae</taxon>
        <taxon>Acidothermus</taxon>
    </lineage>
</organism>
<dbReference type="PRINTS" id="PR00368">
    <property type="entry name" value="FADPNR"/>
</dbReference>
<dbReference type="Proteomes" id="UP000008221">
    <property type="component" value="Chromosome"/>
</dbReference>
<protein>
    <submittedName>
        <fullName evidence="7">FAD-dependent pyridine nucleotide-disulfide oxidoreductase</fullName>
    </submittedName>
</protein>
<evidence type="ECO:0000256" key="2">
    <source>
        <dbReference type="ARBA" id="ARBA00022630"/>
    </source>
</evidence>
<dbReference type="GO" id="GO:0005737">
    <property type="term" value="C:cytoplasm"/>
    <property type="evidence" value="ECO:0007669"/>
    <property type="project" value="TreeGrafter"/>
</dbReference>
<reference evidence="7 8" key="1">
    <citation type="journal article" date="2009" name="Genome Res.">
        <title>Complete genome of the cellulolytic thermophile Acidothermus cellulolyticus 11B provides insights into its ecophysiological and evolutionary adaptations.</title>
        <authorList>
            <person name="Barabote R.D."/>
            <person name="Xie G."/>
            <person name="Leu D.H."/>
            <person name="Normand P."/>
            <person name="Necsulea A."/>
            <person name="Daubin V."/>
            <person name="Medigue C."/>
            <person name="Adney W.S."/>
            <person name="Xu X.C."/>
            <person name="Lapidus A."/>
            <person name="Parales R.E."/>
            <person name="Detter C."/>
            <person name="Pujic P."/>
            <person name="Bruce D."/>
            <person name="Lavire C."/>
            <person name="Challacombe J.F."/>
            <person name="Brettin T.S."/>
            <person name="Berry A.M."/>
        </authorList>
    </citation>
    <scope>NUCLEOTIDE SEQUENCE [LARGE SCALE GENOMIC DNA]</scope>
    <source>
        <strain evidence="8">ATCC 43068 / DSM 8971 / 11B</strain>
    </source>
</reference>
<dbReference type="AlphaFoldDB" id="A0LTW6"/>
<dbReference type="InterPro" id="IPR023753">
    <property type="entry name" value="FAD/NAD-binding_dom"/>
</dbReference>
<dbReference type="PRINTS" id="PR00411">
    <property type="entry name" value="PNDRDTASEI"/>
</dbReference>
<dbReference type="SUPFAM" id="SSF55424">
    <property type="entry name" value="FAD/NAD-linked reductases, dimerisation (C-terminal) domain"/>
    <property type="match status" value="1"/>
</dbReference>
<sequence length="414" mass="44137">MQRVVVVGASVAGLRAVESLRRNGFAGEILVIGGERWPPYNRPPLSKTVLTATELPGFDEIALPLSPRIGDVQWRLGVRAAALDVDARVVVLEDGQTVEWDGLVIATGLRPVRLAVPGPTVRRYVLRNFDDARALRDVLQPGARLVVIGAGFIGCEVASAARERGVHVVVVGRSEYPLPGLGDILGSELRRLHETHGVRFLGARAVVAFEGTDHVRGVVLDDGTELAADIVVEAIGGAPETDWLVTTKLDIHNGVRCDGMLRALDISGQPIPNVVACGDVARVPLLRGAGIEGRVEHWSMAIETGRYAGRTLAASLSGAAAGAPSVPMVPTFWSDQYGVRLSGVGLPEMHDGEIRVRHDSAAGEVAISYFRAGRLIGIAALGCAARLPEFYDAVRRSWQDEGHPVSTVTRSSPR</sequence>
<keyword evidence="2" id="KW-0285">Flavoprotein</keyword>
<dbReference type="Gene3D" id="3.50.50.60">
    <property type="entry name" value="FAD/NAD(P)-binding domain"/>
    <property type="match status" value="2"/>
</dbReference>
<dbReference type="KEGG" id="ace:Acel_1104"/>
<dbReference type="STRING" id="351607.Acel_1104"/>
<comment type="cofactor">
    <cofactor evidence="1">
        <name>FAD</name>
        <dbReference type="ChEBI" id="CHEBI:57692"/>
    </cofactor>
</comment>
<dbReference type="InParanoid" id="A0LTW6"/>
<evidence type="ECO:0000256" key="4">
    <source>
        <dbReference type="ARBA" id="ARBA00023002"/>
    </source>
</evidence>
<evidence type="ECO:0000259" key="6">
    <source>
        <dbReference type="Pfam" id="PF14759"/>
    </source>
</evidence>
<dbReference type="RefSeq" id="WP_011719939.1">
    <property type="nucleotide sequence ID" value="NC_008578.1"/>
</dbReference>
<dbReference type="GO" id="GO:0016651">
    <property type="term" value="F:oxidoreductase activity, acting on NAD(P)H"/>
    <property type="evidence" value="ECO:0007669"/>
    <property type="project" value="TreeGrafter"/>
</dbReference>
<evidence type="ECO:0000313" key="8">
    <source>
        <dbReference type="Proteomes" id="UP000008221"/>
    </source>
</evidence>
<gene>
    <name evidence="7" type="ordered locus">Acel_1104</name>
</gene>
<feature type="domain" description="FAD/NAD(P)-binding" evidence="5">
    <location>
        <begin position="3"/>
        <end position="305"/>
    </location>
</feature>
<dbReference type="Gene3D" id="3.30.390.30">
    <property type="match status" value="1"/>
</dbReference>
<dbReference type="HOGENOM" id="CLU_003291_4_0_11"/>
<dbReference type="Pfam" id="PF14759">
    <property type="entry name" value="Reductase_C"/>
    <property type="match status" value="1"/>
</dbReference>